<keyword evidence="2 9" id="KW-0328">Glycosyltransferase</keyword>
<dbReference type="STRING" id="326474.AWB65_05991"/>
<dbReference type="RefSeq" id="WP_087660582.1">
    <property type="nucleotide sequence ID" value="NZ_FCNW02000060.1"/>
</dbReference>
<proteinExistence type="inferred from homology"/>
<comment type="caution">
    <text evidence="9">The sequence shown here is derived from an EMBL/GenBank/DDBJ whole genome shotgun (WGS) entry which is preliminary data.</text>
</comment>
<dbReference type="OrthoDB" id="9816160at2"/>
<dbReference type="InterPro" id="IPR005196">
    <property type="entry name" value="Glyco_hydro_65_N"/>
</dbReference>
<protein>
    <submittedName>
        <fullName evidence="9">Kojibiose phosphorylase</fullName>
        <ecNumber evidence="9">2.4.1.230</ecNumber>
    </submittedName>
</protein>
<dbReference type="AlphaFoldDB" id="A0A158J6H8"/>
<feature type="binding site" evidence="5">
    <location>
        <begin position="334"/>
        <end position="335"/>
    </location>
    <ligand>
        <name>substrate</name>
    </ligand>
</feature>
<keyword evidence="3 9" id="KW-0808">Transferase</keyword>
<dbReference type="PIRSF" id="PIRSF036289">
    <property type="entry name" value="Glycosyl_hydrolase_malt_phosph"/>
    <property type="match status" value="1"/>
</dbReference>
<evidence type="ECO:0000259" key="7">
    <source>
        <dbReference type="Pfam" id="PF03633"/>
    </source>
</evidence>
<dbReference type="GO" id="GO:0005975">
    <property type="term" value="P:carbohydrate metabolic process"/>
    <property type="evidence" value="ECO:0007669"/>
    <property type="project" value="InterPro"/>
</dbReference>
<dbReference type="Proteomes" id="UP000054977">
    <property type="component" value="Unassembled WGS sequence"/>
</dbReference>
<feature type="active site" description="Proton donor" evidence="4">
    <location>
        <position position="473"/>
    </location>
</feature>
<dbReference type="GO" id="GO:0030246">
    <property type="term" value="F:carbohydrate binding"/>
    <property type="evidence" value="ECO:0007669"/>
    <property type="project" value="InterPro"/>
</dbReference>
<dbReference type="InterPro" id="IPR011013">
    <property type="entry name" value="Gal_mutarotase_sf_dom"/>
</dbReference>
<dbReference type="Gene3D" id="2.70.98.40">
    <property type="entry name" value="Glycoside hydrolase, family 65, N-terminal domain"/>
    <property type="match status" value="1"/>
</dbReference>
<evidence type="ECO:0000256" key="2">
    <source>
        <dbReference type="ARBA" id="ARBA00022676"/>
    </source>
</evidence>
<dbReference type="PANTHER" id="PTHR11051">
    <property type="entry name" value="GLYCOSYL HYDROLASE-RELATED"/>
    <property type="match status" value="1"/>
</dbReference>
<reference evidence="9" key="1">
    <citation type="submission" date="2016-01" db="EMBL/GenBank/DDBJ databases">
        <authorList>
            <person name="Peeters C."/>
        </authorList>
    </citation>
    <scope>NUCLEOTIDE SEQUENCE [LARGE SCALE GENOMIC DNA]</scope>
    <source>
        <strain evidence="9">LMG 22934</strain>
    </source>
</reference>
<feature type="domain" description="Glycoside hydrolase family 65 N-terminal" evidence="8">
    <location>
        <begin position="18"/>
        <end position="243"/>
    </location>
</feature>
<feature type="domain" description="Glycoside hydrolase family 65 central catalytic" evidence="6">
    <location>
        <begin position="299"/>
        <end position="672"/>
    </location>
</feature>
<keyword evidence="10" id="KW-1185">Reference proteome</keyword>
<dbReference type="InterPro" id="IPR037018">
    <property type="entry name" value="GH65_N"/>
</dbReference>
<evidence type="ECO:0000259" key="6">
    <source>
        <dbReference type="Pfam" id="PF03632"/>
    </source>
</evidence>
<dbReference type="SUPFAM" id="SSF74650">
    <property type="entry name" value="Galactose mutarotase-like"/>
    <property type="match status" value="1"/>
</dbReference>
<dbReference type="SUPFAM" id="SSF48208">
    <property type="entry name" value="Six-hairpin glycosidases"/>
    <property type="match status" value="1"/>
</dbReference>
<dbReference type="EC" id="2.4.1.230" evidence="9"/>
<dbReference type="Gene3D" id="2.60.420.10">
    <property type="entry name" value="Maltose phosphorylase, domain 3"/>
    <property type="match status" value="1"/>
</dbReference>
<dbReference type="InterPro" id="IPR017045">
    <property type="entry name" value="Malt_Pase/Glycosyl_Hdrlase"/>
</dbReference>
<evidence type="ECO:0000256" key="3">
    <source>
        <dbReference type="ARBA" id="ARBA00022679"/>
    </source>
</evidence>
<dbReference type="Pfam" id="PF03633">
    <property type="entry name" value="Glyco_hydro_65C"/>
    <property type="match status" value="1"/>
</dbReference>
<evidence type="ECO:0000256" key="4">
    <source>
        <dbReference type="PIRSR" id="PIRSR036289-50"/>
    </source>
</evidence>
<dbReference type="Pfam" id="PF03636">
    <property type="entry name" value="Glyco_hydro_65N"/>
    <property type="match status" value="1"/>
</dbReference>
<feature type="domain" description="Glycoside hydrolase family 65 C-terminal" evidence="7">
    <location>
        <begin position="683"/>
        <end position="744"/>
    </location>
</feature>
<evidence type="ECO:0000259" key="8">
    <source>
        <dbReference type="Pfam" id="PF03636"/>
    </source>
</evidence>
<organism evidence="9 10">
    <name type="scientific">Caballeronia humi</name>
    <dbReference type="NCBI Taxonomy" id="326474"/>
    <lineage>
        <taxon>Bacteria</taxon>
        <taxon>Pseudomonadati</taxon>
        <taxon>Pseudomonadota</taxon>
        <taxon>Betaproteobacteria</taxon>
        <taxon>Burkholderiales</taxon>
        <taxon>Burkholderiaceae</taxon>
        <taxon>Caballeronia</taxon>
    </lineage>
</organism>
<evidence type="ECO:0000256" key="5">
    <source>
        <dbReference type="PIRSR" id="PIRSR036289-51"/>
    </source>
</evidence>
<name>A0A158J6H8_9BURK</name>
<comment type="similarity">
    <text evidence="1">Belongs to the glycosyl hydrolase 65 family.</text>
</comment>
<feature type="binding site" evidence="5">
    <location>
        <begin position="585"/>
        <end position="586"/>
    </location>
    <ligand>
        <name>substrate</name>
    </ligand>
</feature>
<evidence type="ECO:0000313" key="9">
    <source>
        <dbReference type="EMBL" id="SAL64053.1"/>
    </source>
</evidence>
<dbReference type="Pfam" id="PF03632">
    <property type="entry name" value="Glyco_hydro_65m"/>
    <property type="match status" value="1"/>
</dbReference>
<evidence type="ECO:0000256" key="1">
    <source>
        <dbReference type="ARBA" id="ARBA00006768"/>
    </source>
</evidence>
<dbReference type="InterPro" id="IPR005195">
    <property type="entry name" value="Glyco_hydro_65_M"/>
</dbReference>
<evidence type="ECO:0000313" key="10">
    <source>
        <dbReference type="Proteomes" id="UP000054977"/>
    </source>
</evidence>
<dbReference type="InterPro" id="IPR012341">
    <property type="entry name" value="6hp_glycosidase-like_sf"/>
</dbReference>
<dbReference type="PANTHER" id="PTHR11051:SF8">
    <property type="entry name" value="PROTEIN-GLUCOSYLGALACTOSYLHYDROXYLYSINE GLUCOSIDASE"/>
    <property type="match status" value="1"/>
</dbReference>
<dbReference type="EMBL" id="FCNW02000060">
    <property type="protein sequence ID" value="SAL64053.1"/>
    <property type="molecule type" value="Genomic_DNA"/>
</dbReference>
<sequence length="756" mass="83143">MDRALIPTSDPDWTVREIGHDPLRENSRGARFAISNGFLGVRGTHAIHHGGRWVAKSRTLVAGLFDTPDEAQGIPVLVATPDWTHVRIMLQGKPLVHRPGDGSSQQRILDMRRGALLTESRWLNASAIGVRLQTLHLASLSQRAIALQLIQLEIEEGGVDVTLEASFERLDNGLLPERVEQDLGVWHAISSNRRLAIAAALSLRIDGRDVPATLCSPFHWSWTWRSRQGQIGCLERLVSVTRSDTTDAGPAGDARHALGIAQELGWSGVVAAHEAAWASRWRRSEVVVEGDAGAQQALRFALYHLNGAANPDDERVSIAARALTGDDYRGHVFWDTEIYLLPFYILTWPEAARALLMYRFHTLDGARAKAARMGWRGALYAWESADNGDETTPSHAIGPDRKVVEVKCGQQEQHISADVAYAVWQYWQGTGDDVFLCDVGAEILLETARFWSSRAQPEAAGRCHIRGVIGPDEYHESIDDNAFTNVMARWNIRRALDVAALLRARWPARWSNLSGRLCLHDDELEHWRSVATTITTGFDPETGLFEEFAGYFSLEEINLADYAGRSVPIDVVLGRERTQRSQVVKQADVVALLALLPDEFPGDSGVTNFGYYAPRCGHGSSLSRAVHGIVAARLGDTEAALDFFRETSAIDLADSHAAIEGGVHIAGLGGLWLIAVFGFAGLSLHGDYLSLDPKLPAAWQSLAITLEWRKRRLRIRIAQAVDSVEATLEAGEPMKLIVRGKELGLTCTETPVLSNG</sequence>
<dbReference type="GO" id="GO:0004553">
    <property type="term" value="F:hydrolase activity, hydrolyzing O-glycosyl compounds"/>
    <property type="evidence" value="ECO:0007669"/>
    <property type="project" value="TreeGrafter"/>
</dbReference>
<dbReference type="GO" id="GO:0033831">
    <property type="term" value="F:kojibiose phosphorylase activity"/>
    <property type="evidence" value="ECO:0007669"/>
    <property type="project" value="UniProtKB-EC"/>
</dbReference>
<accession>A0A158J6H8</accession>
<dbReference type="Gene3D" id="1.50.10.10">
    <property type="match status" value="1"/>
</dbReference>
<gene>
    <name evidence="9" type="primary">kojP</name>
    <name evidence="9" type="ORF">AWB65_05991</name>
</gene>
<dbReference type="InterPro" id="IPR008928">
    <property type="entry name" value="6-hairpin_glycosidase_sf"/>
</dbReference>
<dbReference type="InterPro" id="IPR005194">
    <property type="entry name" value="Glyco_hydro_65_C"/>
</dbReference>